<comment type="similarity">
    <text evidence="1">Belongs to the serine-aspartate repeat-containing protein (SDr) family.</text>
</comment>
<evidence type="ECO:0000256" key="5">
    <source>
        <dbReference type="SAM" id="Phobius"/>
    </source>
</evidence>
<feature type="chain" id="PRO_5030860304" evidence="6">
    <location>
        <begin position="38"/>
        <end position="581"/>
    </location>
</feature>
<evidence type="ECO:0000256" key="6">
    <source>
        <dbReference type="SAM" id="SignalP"/>
    </source>
</evidence>
<evidence type="ECO:0000256" key="4">
    <source>
        <dbReference type="SAM" id="MobiDB-lite"/>
    </source>
</evidence>
<keyword evidence="3 6" id="KW-0732">Signal</keyword>
<accession>A0A7X5R2X6</accession>
<reference evidence="9 10" key="1">
    <citation type="submission" date="2020-02" db="EMBL/GenBank/DDBJ databases">
        <title>Sequencing the genomes of 1000 actinobacteria strains.</title>
        <authorList>
            <person name="Klenk H.-P."/>
        </authorList>
    </citation>
    <scope>NUCLEOTIDE SEQUENCE [LARGE SCALE GENOMIC DNA]</scope>
    <source>
        <strain evidence="9 10">DSM 27960</strain>
    </source>
</reference>
<dbReference type="NCBIfam" id="TIGR03934">
    <property type="entry name" value="TQXA_dom"/>
    <property type="match status" value="1"/>
</dbReference>
<dbReference type="GO" id="GO:0005975">
    <property type="term" value="P:carbohydrate metabolic process"/>
    <property type="evidence" value="ECO:0007669"/>
    <property type="project" value="UniProtKB-ARBA"/>
</dbReference>
<dbReference type="Proteomes" id="UP000541033">
    <property type="component" value="Unassembled WGS sequence"/>
</dbReference>
<evidence type="ECO:0000259" key="8">
    <source>
        <dbReference type="Pfam" id="PF17802"/>
    </source>
</evidence>
<feature type="domain" description="SpaA-like prealbumin fold" evidence="8">
    <location>
        <begin position="429"/>
        <end position="515"/>
    </location>
</feature>
<keyword evidence="5" id="KW-0812">Transmembrane</keyword>
<keyword evidence="10" id="KW-1185">Reference proteome</keyword>
<evidence type="ECO:0000256" key="3">
    <source>
        <dbReference type="ARBA" id="ARBA00022729"/>
    </source>
</evidence>
<dbReference type="PANTHER" id="PTHR36108:SF13">
    <property type="entry name" value="COLOSSIN-B-RELATED"/>
    <property type="match status" value="1"/>
</dbReference>
<gene>
    <name evidence="9" type="ORF">FHX76_002527</name>
</gene>
<dbReference type="Gene3D" id="1.10.150.480">
    <property type="match status" value="1"/>
</dbReference>
<keyword evidence="5" id="KW-0472">Membrane</keyword>
<dbReference type="RefSeq" id="WP_167151097.1">
    <property type="nucleotide sequence ID" value="NZ_JAAMOX010000002.1"/>
</dbReference>
<keyword evidence="5" id="KW-1133">Transmembrane helix</keyword>
<dbReference type="AlphaFoldDB" id="A0A7X5R2X6"/>
<evidence type="ECO:0000259" key="7">
    <source>
        <dbReference type="Pfam" id="PF08341"/>
    </source>
</evidence>
<dbReference type="InterPro" id="IPR013783">
    <property type="entry name" value="Ig-like_fold"/>
</dbReference>
<feature type="signal peptide" evidence="6">
    <location>
        <begin position="1"/>
        <end position="37"/>
    </location>
</feature>
<dbReference type="EMBL" id="JAAMOX010000002">
    <property type="protein sequence ID" value="NIH54631.1"/>
    <property type="molecule type" value="Genomic_DNA"/>
</dbReference>
<protein>
    <submittedName>
        <fullName evidence="9">TQXA domain-containing protein</fullName>
    </submittedName>
</protein>
<dbReference type="SUPFAM" id="SSF49478">
    <property type="entry name" value="Cna protein B-type domain"/>
    <property type="match status" value="2"/>
</dbReference>
<keyword evidence="2" id="KW-0964">Secreted</keyword>
<feature type="transmembrane region" description="Helical" evidence="5">
    <location>
        <begin position="554"/>
        <end position="572"/>
    </location>
</feature>
<dbReference type="InterPro" id="IPR013552">
    <property type="entry name" value="Thioester_dom"/>
</dbReference>
<feature type="domain" description="SpaA-like prealbumin fold" evidence="8">
    <location>
        <begin position="335"/>
        <end position="420"/>
    </location>
</feature>
<organism evidence="9 10">
    <name type="scientific">Lysinibacter cavernae</name>
    <dbReference type="NCBI Taxonomy" id="1640652"/>
    <lineage>
        <taxon>Bacteria</taxon>
        <taxon>Bacillati</taxon>
        <taxon>Actinomycetota</taxon>
        <taxon>Actinomycetes</taxon>
        <taxon>Micrococcales</taxon>
        <taxon>Microbacteriaceae</taxon>
        <taxon>Lysinibacter</taxon>
    </lineage>
</organism>
<dbReference type="PANTHER" id="PTHR36108">
    <property type="entry name" value="COLOSSIN-B-RELATED"/>
    <property type="match status" value="1"/>
</dbReference>
<dbReference type="Pfam" id="PF17802">
    <property type="entry name" value="SpaA"/>
    <property type="match status" value="2"/>
</dbReference>
<proteinExistence type="inferred from homology"/>
<sequence>MFQTSSFFTRRRTVFTAALAALIAVLMVFAGSTASQATPSGTATNSNKGSLYGMPQPDGSVAGKNGDMFKFTLKDDAGVSSTFFTYCIEGNIPIGVAKPYGESGWSSVPYNSFIPNAGKVLWVLGHGYPNLTGAQLAAASGIAGVTDLDAITATQFAIWNLTDPSIAGGRLFPSPATVPQDLVTYPRSTIIQNLMVWMLNNAVDGATEPTPSLTVTPSSLTAPLSGHAGPFTVHTTASTGASITSTVAIVDATGQPITGPVLNGGQFYLDASGLQVGETVSASATATSATISVGRVFVPTDPASRWQGLIVASQDTVGTAQTTASLTVTDALPGALAIHKQDAQHTSVSLGGAVFQVFNESGAVVTTLTTDADGNAQADGLEPGTYRVVEQSAPTGYALDVTPHEVAVTADATETLIVDNTASAVPSGALSLHKQDAADATNSLEDAVFDVINANNQTVATMTTDATGNASVDGLSPGSYTVVERTAPTGYVLDITPHEITVLDGTTQSTTITNAAAPAPTPKPTDSVTPSSGPSATPEGGTALAVTGTNQSPYGLAAIAFVLGAIVLVANARRQRQTRTV</sequence>
<name>A0A7X5R2X6_9MICO</name>
<dbReference type="InterPro" id="IPR023849">
    <property type="entry name" value="TQXA_dom"/>
</dbReference>
<evidence type="ECO:0000256" key="2">
    <source>
        <dbReference type="ARBA" id="ARBA00022525"/>
    </source>
</evidence>
<feature type="domain" description="Thioester" evidence="7">
    <location>
        <begin position="85"/>
        <end position="164"/>
    </location>
</feature>
<evidence type="ECO:0000313" key="10">
    <source>
        <dbReference type="Proteomes" id="UP000541033"/>
    </source>
</evidence>
<feature type="compositionally biased region" description="Polar residues" evidence="4">
    <location>
        <begin position="35"/>
        <end position="49"/>
    </location>
</feature>
<feature type="region of interest" description="Disordered" evidence="4">
    <location>
        <begin position="513"/>
        <end position="544"/>
    </location>
</feature>
<dbReference type="Pfam" id="PF08341">
    <property type="entry name" value="TED"/>
    <property type="match status" value="1"/>
</dbReference>
<evidence type="ECO:0000313" key="9">
    <source>
        <dbReference type="EMBL" id="NIH54631.1"/>
    </source>
</evidence>
<evidence type="ECO:0000256" key="1">
    <source>
        <dbReference type="ARBA" id="ARBA00007257"/>
    </source>
</evidence>
<dbReference type="InterPro" id="IPR041033">
    <property type="entry name" value="SpaA_PFL_dom_1"/>
</dbReference>
<feature type="compositionally biased region" description="Polar residues" evidence="4">
    <location>
        <begin position="526"/>
        <end position="535"/>
    </location>
</feature>
<feature type="region of interest" description="Disordered" evidence="4">
    <location>
        <begin position="35"/>
        <end position="56"/>
    </location>
</feature>
<comment type="caution">
    <text evidence="9">The sequence shown here is derived from an EMBL/GenBank/DDBJ whole genome shotgun (WGS) entry which is preliminary data.</text>
</comment>
<dbReference type="Gene3D" id="2.60.40.10">
    <property type="entry name" value="Immunoglobulins"/>
    <property type="match status" value="2"/>
</dbReference>